<feature type="compositionally biased region" description="Low complexity" evidence="1">
    <location>
        <begin position="8"/>
        <end position="40"/>
    </location>
</feature>
<evidence type="ECO:0000256" key="1">
    <source>
        <dbReference type="SAM" id="MobiDB-lite"/>
    </source>
</evidence>
<dbReference type="GO" id="GO:0044773">
    <property type="term" value="P:mitotic DNA damage checkpoint signaling"/>
    <property type="evidence" value="ECO:0007669"/>
    <property type="project" value="TreeGrafter"/>
</dbReference>
<dbReference type="Pfam" id="PF00168">
    <property type="entry name" value="C2"/>
    <property type="match status" value="2"/>
</dbReference>
<protein>
    <recommendedName>
        <fullName evidence="2">Protein kinase domain-containing protein</fullName>
    </recommendedName>
</protein>
<accession>A0AA88GFD4</accession>
<dbReference type="SUPFAM" id="SSF49562">
    <property type="entry name" value="C2 domain (Calcium/lipid-binding domain, CaLB)"/>
    <property type="match status" value="1"/>
</dbReference>
<dbReference type="EMBL" id="PYSW02000046">
    <property type="protein sequence ID" value="KAG2374304.1"/>
    <property type="molecule type" value="Genomic_DNA"/>
</dbReference>
<dbReference type="InterPro" id="IPR000719">
    <property type="entry name" value="Prot_kinase_dom"/>
</dbReference>
<dbReference type="Proteomes" id="UP000816034">
    <property type="component" value="Unassembled WGS sequence"/>
</dbReference>
<dbReference type="InterPro" id="IPR011009">
    <property type="entry name" value="Kinase-like_dom_sf"/>
</dbReference>
<dbReference type="GO" id="GO:0005634">
    <property type="term" value="C:nucleus"/>
    <property type="evidence" value="ECO:0007669"/>
    <property type="project" value="TreeGrafter"/>
</dbReference>
<dbReference type="Gene3D" id="1.10.510.10">
    <property type="entry name" value="Transferase(Phosphotransferase) domain 1"/>
    <property type="match status" value="1"/>
</dbReference>
<dbReference type="RefSeq" id="XP_044543478.1">
    <property type="nucleotide sequence ID" value="XM_044686466.1"/>
</dbReference>
<evidence type="ECO:0000313" key="3">
    <source>
        <dbReference type="EMBL" id="KAG2374304.1"/>
    </source>
</evidence>
<comment type="caution">
    <text evidence="3">The sequence shown here is derived from an EMBL/GenBank/DDBJ whole genome shotgun (WGS) entry which is preliminary data.</text>
</comment>
<dbReference type="Pfam" id="PF00069">
    <property type="entry name" value="Pkinase"/>
    <property type="match status" value="1"/>
</dbReference>
<feature type="region of interest" description="Disordered" evidence="1">
    <location>
        <begin position="376"/>
        <end position="401"/>
    </location>
</feature>
<dbReference type="AlphaFoldDB" id="A0AA88GFD4"/>
<feature type="compositionally biased region" description="Low complexity" evidence="1">
    <location>
        <begin position="388"/>
        <end position="401"/>
    </location>
</feature>
<dbReference type="SUPFAM" id="SSF56112">
    <property type="entry name" value="Protein kinase-like (PK-like)"/>
    <property type="match status" value="1"/>
</dbReference>
<dbReference type="PROSITE" id="PS50011">
    <property type="entry name" value="PROTEIN_KINASE_DOM"/>
    <property type="match status" value="1"/>
</dbReference>
<dbReference type="GO" id="GO:0005524">
    <property type="term" value="F:ATP binding"/>
    <property type="evidence" value="ECO:0007669"/>
    <property type="project" value="InterPro"/>
</dbReference>
<reference evidence="3 4" key="1">
    <citation type="journal article" date="2018" name="BMC Genomics">
        <title>The genome of Naegleria lovaniensis, the basis for a comparative approach to unravel pathogenicity factors of the human pathogenic amoeba N. fowleri.</title>
        <authorList>
            <person name="Liechti N."/>
            <person name="Schurch N."/>
            <person name="Bruggmann R."/>
            <person name="Wittwer M."/>
        </authorList>
    </citation>
    <scope>NUCLEOTIDE SEQUENCE [LARGE SCALE GENOMIC DNA]</scope>
    <source>
        <strain evidence="3 4">ATCC 30569</strain>
    </source>
</reference>
<evidence type="ECO:0000259" key="2">
    <source>
        <dbReference type="PROSITE" id="PS50011"/>
    </source>
</evidence>
<dbReference type="Gene3D" id="2.60.40.150">
    <property type="entry name" value="C2 domain"/>
    <property type="match status" value="1"/>
</dbReference>
<dbReference type="InterPro" id="IPR035892">
    <property type="entry name" value="C2_domain_sf"/>
</dbReference>
<feature type="compositionally biased region" description="Low complexity" evidence="1">
    <location>
        <begin position="104"/>
        <end position="133"/>
    </location>
</feature>
<evidence type="ECO:0000313" key="4">
    <source>
        <dbReference type="Proteomes" id="UP000816034"/>
    </source>
</evidence>
<organism evidence="3 4">
    <name type="scientific">Naegleria lovaniensis</name>
    <name type="common">Amoeba</name>
    <dbReference type="NCBI Taxonomy" id="51637"/>
    <lineage>
        <taxon>Eukaryota</taxon>
        <taxon>Discoba</taxon>
        <taxon>Heterolobosea</taxon>
        <taxon>Tetramitia</taxon>
        <taxon>Eutetramitia</taxon>
        <taxon>Vahlkampfiidae</taxon>
        <taxon>Naegleria</taxon>
    </lineage>
</organism>
<feature type="region of interest" description="Disordered" evidence="1">
    <location>
        <begin position="104"/>
        <end position="167"/>
    </location>
</feature>
<gene>
    <name evidence="3" type="ORF">C9374_010874</name>
</gene>
<feature type="domain" description="Protein kinase" evidence="2">
    <location>
        <begin position="440"/>
        <end position="720"/>
    </location>
</feature>
<dbReference type="InterPro" id="IPR000008">
    <property type="entry name" value="C2_dom"/>
</dbReference>
<dbReference type="GO" id="GO:0004674">
    <property type="term" value="F:protein serine/threonine kinase activity"/>
    <property type="evidence" value="ECO:0007669"/>
    <property type="project" value="TreeGrafter"/>
</dbReference>
<feature type="compositionally biased region" description="Low complexity" evidence="1">
    <location>
        <begin position="248"/>
        <end position="271"/>
    </location>
</feature>
<feature type="compositionally biased region" description="Low complexity" evidence="1">
    <location>
        <begin position="141"/>
        <end position="159"/>
    </location>
</feature>
<dbReference type="PANTHER" id="PTHR44167">
    <property type="entry name" value="OVARIAN-SPECIFIC SERINE/THREONINE-PROTEIN KINASE LOK-RELATED"/>
    <property type="match status" value="1"/>
</dbReference>
<dbReference type="GeneID" id="68103328"/>
<sequence>MSTPSNQSSPTHSLTTTTTHPHHNASSSNNINNNNNTTLVTTFLTPPSSTPSNFNISRKQHNLYTSKKALTLINNTPLIKVPYIEIYLKQASHIYERVSSSSSTTTIHSTSSNSNNSETNHNNSSISPSQQQQHSHHHHSTTNVQSSSSQSSQQQQQQHTPPPSSPNTYIVFICSIPIQTLSEFDSTNYTSSGSSNIRGYNRRVLKSNAIRMAHPVWNELFIFDIHVSNEKNLNNLQQQKHHSFGGHQTSLSSSSLQLDSSSSTSPQQQQQRIIHETILMQVWAKHIFKTDELLGTKTISLQSLVRNRENQMTLHVSGMSHAQCQIDLSIIIHDSLDSQMNVNQIGNEMGDTTTTTILTHPTLYGSGGTTLWSHSGTSASGTSGGGTMTTTSMNSPGGSSSSSTTTFDFFDPFPSSTSLLQHLIIPDHTLIQNGRYRILQYISNQASKGGDSMIYKIVDHKQNNRIKILKKIKCETIQNANDAIRESWPLSELKHSNLIPYEDMFIDITTNDVLGSIFFVCYVTPFYEEGSLYDFMVKVKKKNIYLTLRRVSDYALQIAQGMEFLHSHSIMHRNLKPSNIYLVENNTVLKIGDFGFSKSISHSATILGGVTKIANFGYTAPEIALVTEVTTVYRFEVDIWSFGIILYELLTLKIDKEQLNHCALASFQYDSYIKNVIEGEIRKIYRNDADDFIQLLKRILVLDPSQRMSAKEIVLELKTLVEKFATNSNK</sequence>
<keyword evidence="4" id="KW-1185">Reference proteome</keyword>
<feature type="region of interest" description="Disordered" evidence="1">
    <location>
        <begin position="1"/>
        <end position="40"/>
    </location>
</feature>
<proteinExistence type="predicted"/>
<name>A0AA88GFD4_NAELO</name>
<feature type="region of interest" description="Disordered" evidence="1">
    <location>
        <begin position="240"/>
        <end position="271"/>
    </location>
</feature>
<dbReference type="PANTHER" id="PTHR44167:SF24">
    <property type="entry name" value="SERINE_THREONINE-PROTEIN KINASE CHK2"/>
    <property type="match status" value="1"/>
</dbReference>
<dbReference type="Gene3D" id="3.30.200.20">
    <property type="entry name" value="Phosphorylase Kinase, domain 1"/>
    <property type="match status" value="1"/>
</dbReference>